<evidence type="ECO:0000313" key="2">
    <source>
        <dbReference type="EMBL" id="MBW95823.1"/>
    </source>
</evidence>
<protein>
    <recommendedName>
        <fullName evidence="3">RINT1-like protein MAG2</fullName>
    </recommendedName>
</protein>
<keyword evidence="1" id="KW-0472">Membrane</keyword>
<dbReference type="EMBL" id="GGEC01015340">
    <property type="protein sequence ID" value="MBW95823.1"/>
    <property type="molecule type" value="Transcribed_RNA"/>
</dbReference>
<name>A0A2P2JQT1_RHIMU</name>
<keyword evidence="1" id="KW-1133">Transmembrane helix</keyword>
<accession>A0A2P2JQT1</accession>
<dbReference type="GO" id="GO:0060628">
    <property type="term" value="P:regulation of ER to Golgi vesicle-mediated transport"/>
    <property type="evidence" value="ECO:0007669"/>
    <property type="project" value="TreeGrafter"/>
</dbReference>
<dbReference type="GO" id="GO:0070939">
    <property type="term" value="C:Dsl1/NZR complex"/>
    <property type="evidence" value="ECO:0007669"/>
    <property type="project" value="InterPro"/>
</dbReference>
<organism evidence="2">
    <name type="scientific">Rhizophora mucronata</name>
    <name type="common">Asiatic mangrove</name>
    <dbReference type="NCBI Taxonomy" id="61149"/>
    <lineage>
        <taxon>Eukaryota</taxon>
        <taxon>Viridiplantae</taxon>
        <taxon>Streptophyta</taxon>
        <taxon>Embryophyta</taxon>
        <taxon>Tracheophyta</taxon>
        <taxon>Spermatophyta</taxon>
        <taxon>Magnoliopsida</taxon>
        <taxon>eudicotyledons</taxon>
        <taxon>Gunneridae</taxon>
        <taxon>Pentapetalae</taxon>
        <taxon>rosids</taxon>
        <taxon>fabids</taxon>
        <taxon>Malpighiales</taxon>
        <taxon>Rhizophoraceae</taxon>
        <taxon>Rhizophora</taxon>
    </lineage>
</organism>
<dbReference type="AlphaFoldDB" id="A0A2P2JQT1"/>
<dbReference type="GO" id="GO:0006888">
    <property type="term" value="P:endoplasmic reticulum to Golgi vesicle-mediated transport"/>
    <property type="evidence" value="ECO:0007669"/>
    <property type="project" value="InterPro"/>
</dbReference>
<evidence type="ECO:0000256" key="1">
    <source>
        <dbReference type="SAM" id="Phobius"/>
    </source>
</evidence>
<dbReference type="PANTHER" id="PTHR13520:SF1">
    <property type="entry name" value="RINT1-LIKE PROTEIN MAG2"/>
    <property type="match status" value="1"/>
</dbReference>
<sequence>MDSIQTLPPLSALSSSAVAFLDDKLRSQEDLSTAPSLVSDLQSQCCELDRALVDLNVRLGSSLLAYASFSDRVHGLFSESTSNLTKLRSLTGASATSLSYGGGDKEGRKEQILGEELPVLAKEVAMVETVRAYAGKGFFFLLFFHLHFIVFRYAKVIEIQRKCDFDLVRSAGIFNY</sequence>
<reference evidence="2" key="1">
    <citation type="submission" date="2018-02" db="EMBL/GenBank/DDBJ databases">
        <title>Rhizophora mucronata_Transcriptome.</title>
        <authorList>
            <person name="Meera S.P."/>
            <person name="Sreeshan A."/>
            <person name="Augustine A."/>
        </authorList>
    </citation>
    <scope>NUCLEOTIDE SEQUENCE</scope>
    <source>
        <tissue evidence="2">Leaf</tissue>
    </source>
</reference>
<dbReference type="GO" id="GO:0006890">
    <property type="term" value="P:retrograde vesicle-mediated transport, Golgi to endoplasmic reticulum"/>
    <property type="evidence" value="ECO:0007669"/>
    <property type="project" value="InterPro"/>
</dbReference>
<proteinExistence type="predicted"/>
<dbReference type="InterPro" id="IPR007528">
    <property type="entry name" value="RINT1_Tip20"/>
</dbReference>
<keyword evidence="1" id="KW-0812">Transmembrane</keyword>
<dbReference type="PANTHER" id="PTHR13520">
    <property type="entry name" value="RAD50-INTERACTING PROTEIN 1 RINT-1"/>
    <property type="match status" value="1"/>
</dbReference>
<evidence type="ECO:0008006" key="3">
    <source>
        <dbReference type="Google" id="ProtNLM"/>
    </source>
</evidence>
<feature type="transmembrane region" description="Helical" evidence="1">
    <location>
        <begin position="133"/>
        <end position="154"/>
    </location>
</feature>